<dbReference type="InterPro" id="IPR043179">
    <property type="entry name" value="Vault_2_sf"/>
</dbReference>
<dbReference type="FunFam" id="2.30.30.550:FF:000001">
    <property type="entry name" value="major vault protein-like"/>
    <property type="match status" value="3"/>
</dbReference>
<evidence type="ECO:0000259" key="9">
    <source>
        <dbReference type="Pfam" id="PF11978"/>
    </source>
</evidence>
<dbReference type="Gene3D" id="3.30.479.30">
    <property type="entry name" value="Band 7 domain"/>
    <property type="match status" value="1"/>
</dbReference>
<dbReference type="Gene3D" id="6.10.250.720">
    <property type="match status" value="1"/>
</dbReference>
<evidence type="ECO:0000259" key="10">
    <source>
        <dbReference type="Pfam" id="PF17794"/>
    </source>
</evidence>
<dbReference type="Pfam" id="PF01505">
    <property type="entry name" value="Vault"/>
    <property type="match status" value="4"/>
</dbReference>
<dbReference type="Gene3D" id="2.30.30.550">
    <property type="entry name" value="Major Vault Protein repeat"/>
    <property type="match status" value="4"/>
</dbReference>
<name>A0A1V9ZHK7_9STRA</name>
<keyword evidence="4" id="KW-0677">Repeat</keyword>
<evidence type="ECO:0000256" key="5">
    <source>
        <dbReference type="ARBA" id="ARBA00023242"/>
    </source>
</evidence>
<evidence type="ECO:0000256" key="1">
    <source>
        <dbReference type="ARBA" id="ARBA00004123"/>
    </source>
</evidence>
<evidence type="ECO:0000256" key="3">
    <source>
        <dbReference type="ARBA" id="ARBA00022490"/>
    </source>
</evidence>
<feature type="domain" description="Major vault protein repeat" evidence="10">
    <location>
        <begin position="50"/>
        <end position="112"/>
    </location>
</feature>
<evidence type="ECO:0000256" key="2">
    <source>
        <dbReference type="ARBA" id="ARBA00004496"/>
    </source>
</evidence>
<evidence type="ECO:0000256" key="7">
    <source>
        <dbReference type="PROSITE-ProRule" id="PRU00571"/>
    </source>
</evidence>
<feature type="domain" description="Major vault protein repeat" evidence="12">
    <location>
        <begin position="377"/>
        <end position="430"/>
    </location>
</feature>
<keyword evidence="14" id="KW-1185">Reference proteome</keyword>
<dbReference type="Pfam" id="PF11978">
    <property type="entry name" value="MVP_shoulder"/>
    <property type="match status" value="1"/>
</dbReference>
<dbReference type="InterPro" id="IPR043023">
    <property type="entry name" value="MVP_rep_sf"/>
</dbReference>
<evidence type="ECO:0000259" key="12">
    <source>
        <dbReference type="Pfam" id="PF17796"/>
    </source>
</evidence>
<feature type="repeat" description="MVP" evidence="7">
    <location>
        <begin position="325"/>
        <end position="381"/>
    </location>
</feature>
<dbReference type="PANTHER" id="PTHR14165">
    <property type="entry name" value="MAJOR VAULT PROTEIN"/>
    <property type="match status" value="1"/>
</dbReference>
<dbReference type="GO" id="GO:0005634">
    <property type="term" value="C:nucleus"/>
    <property type="evidence" value="ECO:0007669"/>
    <property type="project" value="UniProtKB-SubCell"/>
</dbReference>
<dbReference type="Gene3D" id="2.30.30.560">
    <property type="match status" value="2"/>
</dbReference>
<dbReference type="FunFam" id="2.30.30.570:FF:000002">
    <property type="entry name" value="Major vault protein-alpha"/>
    <property type="match status" value="1"/>
</dbReference>
<dbReference type="GO" id="GO:0005737">
    <property type="term" value="C:cytoplasm"/>
    <property type="evidence" value="ECO:0007669"/>
    <property type="project" value="UniProtKB-SubCell"/>
</dbReference>
<dbReference type="InterPro" id="IPR039059">
    <property type="entry name" value="MVP"/>
</dbReference>
<keyword evidence="6 7" id="KW-0687">Ribonucleoprotein</keyword>
<dbReference type="InterPro" id="IPR041139">
    <property type="entry name" value="MVP_rep_dom"/>
</dbReference>
<evidence type="ECO:0000256" key="6">
    <source>
        <dbReference type="ARBA" id="ARBA00023274"/>
    </source>
</evidence>
<evidence type="ECO:0000313" key="14">
    <source>
        <dbReference type="Proteomes" id="UP000243217"/>
    </source>
</evidence>
<feature type="domain" description="Major vault protein repeat" evidence="8">
    <location>
        <begin position="165"/>
        <end position="205"/>
    </location>
</feature>
<feature type="domain" description="Major vault protein repeat" evidence="8">
    <location>
        <begin position="116"/>
        <end position="152"/>
    </location>
</feature>
<feature type="domain" description="Major vault protein shoulder" evidence="9">
    <location>
        <begin position="510"/>
        <end position="627"/>
    </location>
</feature>
<dbReference type="Pfam" id="PF17796">
    <property type="entry name" value="Vault_4"/>
    <property type="match status" value="1"/>
</dbReference>
<dbReference type="Gene3D" id="2.30.30.620">
    <property type="match status" value="1"/>
</dbReference>
<dbReference type="Pfam" id="PF17794">
    <property type="entry name" value="Vault_2"/>
    <property type="match status" value="2"/>
</dbReference>
<dbReference type="PANTHER" id="PTHR14165:SF3">
    <property type="entry name" value="MAJOR VAULT PROTEIN"/>
    <property type="match status" value="1"/>
</dbReference>
<reference evidence="13 14" key="1">
    <citation type="journal article" date="2014" name="Genome Biol. Evol.">
        <title>The secreted proteins of Achlya hypogyna and Thraustotheca clavata identify the ancestral oomycete secretome and reveal gene acquisitions by horizontal gene transfer.</title>
        <authorList>
            <person name="Misner I."/>
            <person name="Blouin N."/>
            <person name="Leonard G."/>
            <person name="Richards T.A."/>
            <person name="Lane C.E."/>
        </authorList>
    </citation>
    <scope>NUCLEOTIDE SEQUENCE [LARGE SCALE GENOMIC DNA]</scope>
    <source>
        <strain evidence="13 14">ATCC 34112</strain>
    </source>
</reference>
<evidence type="ECO:0000259" key="8">
    <source>
        <dbReference type="Pfam" id="PF01505"/>
    </source>
</evidence>
<dbReference type="FunFam" id="2.30.30.560:FF:000001">
    <property type="entry name" value="major vault protein-like"/>
    <property type="match status" value="1"/>
</dbReference>
<evidence type="ECO:0000313" key="13">
    <source>
        <dbReference type="EMBL" id="OQR97475.1"/>
    </source>
</evidence>
<dbReference type="Gene3D" id="6.20.380.10">
    <property type="match status" value="1"/>
</dbReference>
<dbReference type="OrthoDB" id="6125719at2759"/>
<comment type="caution">
    <text evidence="13">The sequence shown here is derived from an EMBL/GenBank/DDBJ whole genome shotgun (WGS) entry which is preliminary data.</text>
</comment>
<feature type="repeat" description="MVP" evidence="7">
    <location>
        <begin position="277"/>
        <end position="324"/>
    </location>
</feature>
<feature type="repeat" description="MVP" evidence="7">
    <location>
        <begin position="120"/>
        <end position="167"/>
    </location>
</feature>
<dbReference type="FunFam" id="2.30.30.570:FF:000001">
    <property type="entry name" value="major vault protein-like"/>
    <property type="match status" value="1"/>
</dbReference>
<feature type="repeat" description="MVP" evidence="7">
    <location>
        <begin position="382"/>
        <end position="433"/>
    </location>
</feature>
<organism evidence="13 14">
    <name type="scientific">Thraustotheca clavata</name>
    <dbReference type="NCBI Taxonomy" id="74557"/>
    <lineage>
        <taxon>Eukaryota</taxon>
        <taxon>Sar</taxon>
        <taxon>Stramenopiles</taxon>
        <taxon>Oomycota</taxon>
        <taxon>Saprolegniomycetes</taxon>
        <taxon>Saprolegniales</taxon>
        <taxon>Achlyaceae</taxon>
        <taxon>Thraustotheca</taxon>
    </lineage>
</organism>
<dbReference type="Gene3D" id="2.30.30.570">
    <property type="match status" value="2"/>
</dbReference>
<dbReference type="InterPro" id="IPR021870">
    <property type="entry name" value="MVP_shoulder"/>
</dbReference>
<feature type="repeat" description="MVP" evidence="7">
    <location>
        <begin position="221"/>
        <end position="275"/>
    </location>
</feature>
<proteinExistence type="predicted"/>
<dbReference type="Proteomes" id="UP000243217">
    <property type="component" value="Unassembled WGS sequence"/>
</dbReference>
<keyword evidence="3 7" id="KW-0963">Cytoplasm</keyword>
<dbReference type="InterPro" id="IPR040989">
    <property type="entry name" value="Vault_3"/>
</dbReference>
<protein>
    <submittedName>
        <fullName evidence="13">Major vault protein</fullName>
    </submittedName>
</protein>
<evidence type="ECO:0000259" key="11">
    <source>
        <dbReference type="Pfam" id="PF17795"/>
    </source>
</evidence>
<feature type="repeat" description="MVP" evidence="7">
    <location>
        <begin position="168"/>
        <end position="220"/>
    </location>
</feature>
<keyword evidence="5" id="KW-0539">Nucleus</keyword>
<accession>A0A1V9ZHK7</accession>
<dbReference type="FunFam" id="2.30.30.560:FF:000002">
    <property type="entry name" value="Major vault protein-alpha"/>
    <property type="match status" value="1"/>
</dbReference>
<dbReference type="EMBL" id="JNBS01001907">
    <property type="protein sequence ID" value="OQR97475.1"/>
    <property type="molecule type" value="Genomic_DNA"/>
</dbReference>
<gene>
    <name evidence="13" type="ORF">THRCLA_06932</name>
</gene>
<dbReference type="GO" id="GO:1990904">
    <property type="term" value="C:ribonucleoprotein complex"/>
    <property type="evidence" value="ECO:0007669"/>
    <property type="project" value="UniProtKB-UniRule"/>
</dbReference>
<comment type="subcellular location">
    <subcellularLocation>
        <location evidence="2 7">Cytoplasm</location>
    </subcellularLocation>
    <subcellularLocation>
        <location evidence="1">Nucleus</location>
    </subcellularLocation>
</comment>
<dbReference type="InterPro" id="IPR041134">
    <property type="entry name" value="Vault_2"/>
</dbReference>
<dbReference type="InterPro" id="IPR002499">
    <property type="entry name" value="Vault_N"/>
</dbReference>
<feature type="domain" description="Major vault protein repeat" evidence="8">
    <location>
        <begin position="217"/>
        <end position="257"/>
    </location>
</feature>
<feature type="repeat" description="MVP" evidence="7">
    <location>
        <begin position="56"/>
        <end position="119"/>
    </location>
</feature>
<feature type="domain" description="Major vault protein repeat" evidence="10">
    <location>
        <begin position="271"/>
        <end position="317"/>
    </location>
</feature>
<evidence type="ECO:0000256" key="4">
    <source>
        <dbReference type="ARBA" id="ARBA00022737"/>
    </source>
</evidence>
<dbReference type="InterPro" id="IPR041136">
    <property type="entry name" value="Vault_4"/>
</dbReference>
<dbReference type="Pfam" id="PF17795">
    <property type="entry name" value="Vault_3"/>
    <property type="match status" value="1"/>
</dbReference>
<dbReference type="InterPro" id="IPR036013">
    <property type="entry name" value="Band_7/SPFH_dom_sf"/>
</dbReference>
<feature type="domain" description="Major vault protein repeat" evidence="8">
    <location>
        <begin position="322"/>
        <end position="366"/>
    </location>
</feature>
<dbReference type="AlphaFoldDB" id="A0A1V9ZHK7"/>
<sequence>MDELSRVIRLPPYQYLHVLDTNNNVTRVLSGPQTYTRQDHEKIVSGPSPMIIVPPQSYVVIENPVVRSVEGIVIVDSYGQAKLRHGEREVRTSTQFTDPFPLYAGEIVSGSVQKLTVLDAKSALRIRANRDFDNHAAGDEWHFVGPATYLPRIEEDVVGTIKASVIKKNQALKLRADKKCVDCFGITRDAGEEWLVRDPGTYMPRVDESVLGVLNATILTDKASIYLRALRTFKDIYGIQRKAGEEWLVTSKMAETHVQDVHEEIISHVPITTLTNRQYCIVLDPIVNGNQQLGTRELRRGETSFFLQPGETLENGIQDVCILADDEAVLLQANESFLDKDANGAPLQRLPGVKWMVYGPCEYVPPIQVNVLEIRKAIPLDKNEGIYVRDTKTGKVRAECGQTYMLQPTEELWEKKLPDEVEELLRKDAYVDDNGIGRGVFIRDATRVVTFEVPHNTAIQIYDYSSTMSRILFGPTLVMLSPDEQFMVMKLSGDVPKRVKVIKTLCLQLGPDFMRDQITVETSDHARLRLTIAYNWHFQIPSKQGESPAKIFSVRDFVGDACKTLASRIRGAVAVETFDHFHKHSAQIIRSSIFGLDENGEPKSELMFPTNNLCITNVDIQSAEPVDAQTRDSLQKSVQLAIEITTKSQEAKAKAIAMKEDEEAKGLLVTQQLENQTEAEKARKRLVELSAQCAAVEAEGAAVATAKAKAQAAEIEALAAVKQAELRVQAMQIEHDSQMLRLQSEHELEIQHAKQMAELEIQKKRELIAIEADKFKSMVDTIGQQTIVEMARAGPEAQVKLLASLGLQGYLITDGKSPVNLVNTAQDLIRNITSEK</sequence>
<dbReference type="STRING" id="74557.A0A1V9ZHK7"/>
<dbReference type="PROSITE" id="PS51224">
    <property type="entry name" value="MVP"/>
    <property type="match status" value="7"/>
</dbReference>
<dbReference type="FunFam" id="3.30.479.30:FF:000010">
    <property type="entry name" value="major vault protein-like"/>
    <property type="match status" value="1"/>
</dbReference>
<dbReference type="CDD" id="cd08825">
    <property type="entry name" value="MVP_shoulder"/>
    <property type="match status" value="1"/>
</dbReference>
<feature type="domain" description="Major vault protein repeat" evidence="11">
    <location>
        <begin position="448"/>
        <end position="509"/>
    </location>
</feature>